<keyword evidence="4" id="KW-1185">Reference proteome</keyword>
<organism evidence="3 4">
    <name type="scientific">Rhizobium binae</name>
    <dbReference type="NCBI Taxonomy" id="1138190"/>
    <lineage>
        <taxon>Bacteria</taxon>
        <taxon>Pseudomonadati</taxon>
        <taxon>Pseudomonadota</taxon>
        <taxon>Alphaproteobacteria</taxon>
        <taxon>Hyphomicrobiales</taxon>
        <taxon>Rhizobiaceae</taxon>
        <taxon>Rhizobium/Agrobacterium group</taxon>
        <taxon>Rhizobium</taxon>
    </lineage>
</organism>
<evidence type="ECO:0000259" key="2">
    <source>
        <dbReference type="Pfam" id="PF13840"/>
    </source>
</evidence>
<protein>
    <recommendedName>
        <fullName evidence="5">Aspartate kinase</fullName>
    </recommendedName>
</protein>
<dbReference type="RefSeq" id="WP_245007089.1">
    <property type="nucleotide sequence ID" value="NZ_JABDXI010000016.1"/>
</dbReference>
<sequence>MIIDSGTAKMTTVLRDKFEMLSNMKPSLEDGEYVFCSLPNEGSKVHNLNPIATFHEREGLAVVLEKGEAHGAGFETSLAMRQITLNVNSALDGVGLTAGVAACLAEAGIPCNMVAAYHHDHIFVPAGLADRALQLLISLQGDSARAMRNVDGQ</sequence>
<dbReference type="SUPFAM" id="SSF55021">
    <property type="entry name" value="ACT-like"/>
    <property type="match status" value="2"/>
</dbReference>
<proteinExistence type="predicted"/>
<dbReference type="Pfam" id="PF13840">
    <property type="entry name" value="ACT_7"/>
    <property type="match status" value="1"/>
</dbReference>
<dbReference type="Proteomes" id="UP001549077">
    <property type="component" value="Unassembled WGS sequence"/>
</dbReference>
<evidence type="ECO:0000313" key="3">
    <source>
        <dbReference type="EMBL" id="MET3758642.1"/>
    </source>
</evidence>
<dbReference type="Pfam" id="PF10000">
    <property type="entry name" value="ACT_3"/>
    <property type="match status" value="1"/>
</dbReference>
<evidence type="ECO:0000259" key="1">
    <source>
        <dbReference type="Pfam" id="PF10000"/>
    </source>
</evidence>
<gene>
    <name evidence="3" type="ORF">ABID08_006025</name>
</gene>
<evidence type="ECO:0008006" key="5">
    <source>
        <dbReference type="Google" id="ProtNLM"/>
    </source>
</evidence>
<reference evidence="3 4" key="1">
    <citation type="submission" date="2024-06" db="EMBL/GenBank/DDBJ databases">
        <title>Genomic Encyclopedia of Type Strains, Phase IV (KMG-IV): sequencing the most valuable type-strain genomes for metagenomic binning, comparative biology and taxonomic classification.</title>
        <authorList>
            <person name="Goeker M."/>
        </authorList>
    </citation>
    <scope>NUCLEOTIDE SEQUENCE [LARGE SCALE GENOMIC DNA]</scope>
    <source>
        <strain evidence="3 4">DSM 29288</strain>
    </source>
</reference>
<accession>A0ABV2MSW6</accession>
<feature type="domain" description="CASTOR ACT" evidence="2">
    <location>
        <begin position="81"/>
        <end position="136"/>
    </location>
</feature>
<feature type="domain" description="DUF2241" evidence="1">
    <location>
        <begin position="19"/>
        <end position="78"/>
    </location>
</feature>
<comment type="caution">
    <text evidence="3">The sequence shown here is derived from an EMBL/GenBank/DDBJ whole genome shotgun (WGS) entry which is preliminary data.</text>
</comment>
<dbReference type="InterPro" id="IPR045865">
    <property type="entry name" value="ACT-like_dom_sf"/>
</dbReference>
<name>A0ABV2MSW6_9HYPH</name>
<dbReference type="EMBL" id="JBEPMY010000033">
    <property type="protein sequence ID" value="MET3758642.1"/>
    <property type="molecule type" value="Genomic_DNA"/>
</dbReference>
<evidence type="ECO:0000313" key="4">
    <source>
        <dbReference type="Proteomes" id="UP001549077"/>
    </source>
</evidence>
<dbReference type="PANTHER" id="PTHR39199:SF1">
    <property type="entry name" value="BLR5128 PROTEIN"/>
    <property type="match status" value="1"/>
</dbReference>
<dbReference type="Gene3D" id="3.30.2130.10">
    <property type="entry name" value="VC0802-like"/>
    <property type="match status" value="1"/>
</dbReference>
<dbReference type="GeneID" id="67489115"/>
<dbReference type="InterPro" id="IPR027795">
    <property type="entry name" value="CASTOR_ACT_dom"/>
</dbReference>
<dbReference type="PANTHER" id="PTHR39199">
    <property type="entry name" value="BLR5128 PROTEIN"/>
    <property type="match status" value="1"/>
</dbReference>
<dbReference type="InterPro" id="IPR018717">
    <property type="entry name" value="DUF2241"/>
</dbReference>